<evidence type="ECO:0000256" key="2">
    <source>
        <dbReference type="ARBA" id="ARBA00022723"/>
    </source>
</evidence>
<dbReference type="GO" id="GO:0008168">
    <property type="term" value="F:methyltransferase activity"/>
    <property type="evidence" value="ECO:0007669"/>
    <property type="project" value="InterPro"/>
</dbReference>
<keyword evidence="3" id="KW-0460">Magnesium</keyword>
<accession>A0A8T0R7Y9</accession>
<dbReference type="PANTHER" id="PTHR31009">
    <property type="entry name" value="S-ADENOSYL-L-METHIONINE:CARBOXYL METHYLTRANSFERASE FAMILY PROTEIN"/>
    <property type="match status" value="1"/>
</dbReference>
<keyword evidence="4" id="KW-1133">Transmembrane helix</keyword>
<evidence type="ECO:0000256" key="4">
    <source>
        <dbReference type="SAM" id="Phobius"/>
    </source>
</evidence>
<comment type="caution">
    <text evidence="5">The sequence shown here is derived from an EMBL/GenBank/DDBJ whole genome shotgun (WGS) entry which is preliminary data.</text>
</comment>
<comment type="similarity">
    <text evidence="1">Belongs to the methyltransferase superfamily. Type-7 methyltransferase family. SABATH subfamily.</text>
</comment>
<protein>
    <submittedName>
        <fullName evidence="5">Uncharacterized protein</fullName>
    </submittedName>
</protein>
<evidence type="ECO:0000256" key="3">
    <source>
        <dbReference type="ARBA" id="ARBA00022842"/>
    </source>
</evidence>
<dbReference type="Gene3D" id="3.40.50.150">
    <property type="entry name" value="Vaccinia Virus protein VP39"/>
    <property type="match status" value="1"/>
</dbReference>
<gene>
    <name evidence="5" type="ORF">PVAP13_6KG239800</name>
</gene>
<keyword evidence="4" id="KW-0812">Transmembrane</keyword>
<organism evidence="5 6">
    <name type="scientific">Panicum virgatum</name>
    <name type="common">Blackwell switchgrass</name>
    <dbReference type="NCBI Taxonomy" id="38727"/>
    <lineage>
        <taxon>Eukaryota</taxon>
        <taxon>Viridiplantae</taxon>
        <taxon>Streptophyta</taxon>
        <taxon>Embryophyta</taxon>
        <taxon>Tracheophyta</taxon>
        <taxon>Spermatophyta</taxon>
        <taxon>Magnoliopsida</taxon>
        <taxon>Liliopsida</taxon>
        <taxon>Poales</taxon>
        <taxon>Poaceae</taxon>
        <taxon>PACMAD clade</taxon>
        <taxon>Panicoideae</taxon>
        <taxon>Panicodae</taxon>
        <taxon>Paniceae</taxon>
        <taxon>Panicinae</taxon>
        <taxon>Panicum</taxon>
        <taxon>Panicum sect. Hiantes</taxon>
    </lineage>
</organism>
<proteinExistence type="inferred from homology"/>
<dbReference type="Gene3D" id="1.10.1200.270">
    <property type="entry name" value="Methyltransferase, alpha-helical capping domain"/>
    <property type="match status" value="1"/>
</dbReference>
<keyword evidence="4" id="KW-0472">Membrane</keyword>
<evidence type="ECO:0000313" key="6">
    <source>
        <dbReference type="Proteomes" id="UP000823388"/>
    </source>
</evidence>
<reference evidence="5" key="1">
    <citation type="submission" date="2020-05" db="EMBL/GenBank/DDBJ databases">
        <title>WGS assembly of Panicum virgatum.</title>
        <authorList>
            <person name="Lovell J.T."/>
            <person name="Jenkins J."/>
            <person name="Shu S."/>
            <person name="Juenger T.E."/>
            <person name="Schmutz J."/>
        </authorList>
    </citation>
    <scope>NUCLEOTIDE SEQUENCE</scope>
    <source>
        <strain evidence="5">AP13</strain>
    </source>
</reference>
<evidence type="ECO:0000256" key="1">
    <source>
        <dbReference type="ARBA" id="ARBA00008908"/>
    </source>
</evidence>
<dbReference type="SUPFAM" id="SSF53335">
    <property type="entry name" value="S-adenosyl-L-methionine-dependent methyltransferases"/>
    <property type="match status" value="1"/>
</dbReference>
<dbReference type="EMBL" id="CM029047">
    <property type="protein sequence ID" value="KAG2581320.1"/>
    <property type="molecule type" value="Genomic_DNA"/>
</dbReference>
<sequence>MKTTSTLGKLLRRPSLAFFTNSSRRTLSCFLHCATMNLSVVAVYMLLTFLCQKTAQMSVHGGVGGMWELLSEALKSLVLKGLVEKEKLVSFNLPFYAPSVDEVMEIIKENALFKIEAIRLSEPNWDWEDDTDGDTVHDCRRSGGNIAKAMRAVIGPLIIDHFGSAILDELFLTYASIVTKHLQKGKAKNAVIMVSLQKAMH</sequence>
<keyword evidence="6" id="KW-1185">Reference proteome</keyword>
<dbReference type="InterPro" id="IPR029063">
    <property type="entry name" value="SAM-dependent_MTases_sf"/>
</dbReference>
<feature type="transmembrane region" description="Helical" evidence="4">
    <location>
        <begin position="29"/>
        <end position="50"/>
    </location>
</feature>
<evidence type="ECO:0000313" key="5">
    <source>
        <dbReference type="EMBL" id="KAG2581320.1"/>
    </source>
</evidence>
<dbReference type="Pfam" id="PF03492">
    <property type="entry name" value="Methyltransf_7"/>
    <property type="match status" value="1"/>
</dbReference>
<name>A0A8T0R7Y9_PANVG</name>
<dbReference type="AlphaFoldDB" id="A0A8T0R7Y9"/>
<dbReference type="Proteomes" id="UP000823388">
    <property type="component" value="Chromosome 6K"/>
</dbReference>
<dbReference type="GO" id="GO:0046872">
    <property type="term" value="F:metal ion binding"/>
    <property type="evidence" value="ECO:0007669"/>
    <property type="project" value="UniProtKB-KW"/>
</dbReference>
<keyword evidence="2" id="KW-0479">Metal-binding</keyword>
<dbReference type="InterPro" id="IPR005299">
    <property type="entry name" value="MeTrfase_7"/>
</dbReference>
<dbReference type="InterPro" id="IPR042086">
    <property type="entry name" value="MeTrfase_capping"/>
</dbReference>